<sequence length="401" mass="44682">LGRVTRVTRRIATGFFPTPSGGHFREGSNCLGTRGKPDRETKPALEPGPASSRRVTTPRKGSVQCCVLCVAHYNCSTTIRSPAMAACMMDLTLENGRKMPALGFGTWRAPDDEVEKALNEALEAGYRHIDCAPVYQNEPTIGRVLRQWIDSGRVKRDELFIVTKLPPHGTRAATVEKFLKRSLTDLQLDYVDLYLVHVPFTVPEVDGPFLTDDNGELVLETTTDHVALWKSMEAVADAGLARSIGVSNFNQRQLLRVLDNCRIKPANLQIENHIYLQQNELVKFCKANGITVTAYSPLGSKGIEKLLNREVPDLLDNPTVKEIGQRHGKTPAQILLRHLLQRGIATIPKSTNANRVRQNIALFDFELSSDDMVKLNGLDQNIRICDFGFFPGITKHPEFPF</sequence>
<dbReference type="InterPro" id="IPR023210">
    <property type="entry name" value="NADP_OxRdtase_dom"/>
</dbReference>
<dbReference type="AlphaFoldDB" id="A0A182IP00"/>
<keyword evidence="2" id="KW-0521">NADP</keyword>
<dbReference type="PRINTS" id="PR00069">
    <property type="entry name" value="ALDKETRDTASE"/>
</dbReference>
<evidence type="ECO:0000256" key="3">
    <source>
        <dbReference type="ARBA" id="ARBA00023002"/>
    </source>
</evidence>
<dbReference type="InterPro" id="IPR036812">
    <property type="entry name" value="NAD(P)_OxRdtase_dom_sf"/>
</dbReference>
<name>A0A182IP00_ANOAO</name>
<dbReference type="Pfam" id="PF00248">
    <property type="entry name" value="Aldo_ket_red"/>
    <property type="match status" value="1"/>
</dbReference>
<dbReference type="InterPro" id="IPR020471">
    <property type="entry name" value="AKR"/>
</dbReference>
<dbReference type="GO" id="GO:0016491">
    <property type="term" value="F:oxidoreductase activity"/>
    <property type="evidence" value="ECO:0007669"/>
    <property type="project" value="UniProtKB-KW"/>
</dbReference>
<reference evidence="5" key="1">
    <citation type="submission" date="2022-08" db="UniProtKB">
        <authorList>
            <consortium name="EnsemblMetazoa"/>
        </authorList>
    </citation>
    <scope>IDENTIFICATION</scope>
    <source>
        <strain evidence="5">EBRO</strain>
    </source>
</reference>
<evidence type="ECO:0000256" key="2">
    <source>
        <dbReference type="ARBA" id="ARBA00022857"/>
    </source>
</evidence>
<dbReference type="PROSITE" id="PS00062">
    <property type="entry name" value="ALDOKETO_REDUCTASE_2"/>
    <property type="match status" value="1"/>
</dbReference>
<dbReference type="FunFam" id="3.20.20.100:FF:000006">
    <property type="entry name" value="Aldo-keto reductase family 1 member A1"/>
    <property type="match status" value="1"/>
</dbReference>
<keyword evidence="3" id="KW-0560">Oxidoreductase</keyword>
<comment type="similarity">
    <text evidence="1">Belongs to the aldo/keto reductase family.</text>
</comment>
<evidence type="ECO:0000256" key="1">
    <source>
        <dbReference type="ARBA" id="ARBA00007905"/>
    </source>
</evidence>
<protein>
    <recommendedName>
        <fullName evidence="4">NADP-dependent oxidoreductase domain-containing protein</fullName>
    </recommendedName>
</protein>
<dbReference type="EnsemblMetazoa" id="AATE002725-RA">
    <property type="protein sequence ID" value="AATE002725-PA.1"/>
    <property type="gene ID" value="AATE002725"/>
</dbReference>
<organism evidence="5">
    <name type="scientific">Anopheles atroparvus</name>
    <name type="common">European mosquito</name>
    <dbReference type="NCBI Taxonomy" id="41427"/>
    <lineage>
        <taxon>Eukaryota</taxon>
        <taxon>Metazoa</taxon>
        <taxon>Ecdysozoa</taxon>
        <taxon>Arthropoda</taxon>
        <taxon>Hexapoda</taxon>
        <taxon>Insecta</taxon>
        <taxon>Pterygota</taxon>
        <taxon>Neoptera</taxon>
        <taxon>Endopterygota</taxon>
        <taxon>Diptera</taxon>
        <taxon>Nematocera</taxon>
        <taxon>Culicoidea</taxon>
        <taxon>Culicidae</taxon>
        <taxon>Anophelinae</taxon>
        <taxon>Anopheles</taxon>
    </lineage>
</organism>
<accession>A0A182IP00</accession>
<feature type="domain" description="NADP-dependent oxidoreductase" evidence="4">
    <location>
        <begin position="102"/>
        <end position="378"/>
    </location>
</feature>
<proteinExistence type="inferred from homology"/>
<evidence type="ECO:0000259" key="4">
    <source>
        <dbReference type="Pfam" id="PF00248"/>
    </source>
</evidence>
<dbReference type="SUPFAM" id="SSF51430">
    <property type="entry name" value="NAD(P)-linked oxidoreductase"/>
    <property type="match status" value="1"/>
</dbReference>
<dbReference type="VEuPathDB" id="VectorBase:AATE002725"/>
<dbReference type="PROSITE" id="PS00798">
    <property type="entry name" value="ALDOKETO_REDUCTASE_1"/>
    <property type="match status" value="1"/>
</dbReference>
<dbReference type="STRING" id="41427.A0A182IP00"/>
<evidence type="ECO:0000313" key="5">
    <source>
        <dbReference type="EnsemblMetazoa" id="AATE002725-PA.1"/>
    </source>
</evidence>
<dbReference type="InterPro" id="IPR018170">
    <property type="entry name" value="Aldo/ket_reductase_CS"/>
</dbReference>
<dbReference type="PANTHER" id="PTHR11732">
    <property type="entry name" value="ALDO/KETO REDUCTASE"/>
    <property type="match status" value="1"/>
</dbReference>
<dbReference type="Gene3D" id="3.20.20.100">
    <property type="entry name" value="NADP-dependent oxidoreductase domain"/>
    <property type="match status" value="1"/>
</dbReference>